<feature type="signal peptide" evidence="1">
    <location>
        <begin position="1"/>
        <end position="19"/>
    </location>
</feature>
<dbReference type="RefSeq" id="WP_192541276.1">
    <property type="nucleotide sequence ID" value="NZ_RRZA01000017.1"/>
</dbReference>
<name>A0ABR9FKF1_9GAMM</name>
<feature type="domain" description="PKD" evidence="2">
    <location>
        <begin position="443"/>
        <end position="524"/>
    </location>
</feature>
<dbReference type="PROSITE" id="PS51257">
    <property type="entry name" value="PROKAR_LIPOPROTEIN"/>
    <property type="match status" value="1"/>
</dbReference>
<protein>
    <recommendedName>
        <fullName evidence="2">PKD domain-containing protein</fullName>
    </recommendedName>
</protein>
<evidence type="ECO:0000313" key="3">
    <source>
        <dbReference type="EMBL" id="MBE0457295.1"/>
    </source>
</evidence>
<comment type="caution">
    <text evidence="3">The sequence shown here is derived from an EMBL/GenBank/DDBJ whole genome shotgun (WGS) entry which is preliminary data.</text>
</comment>
<evidence type="ECO:0000313" key="4">
    <source>
        <dbReference type="Proteomes" id="UP000707245"/>
    </source>
</evidence>
<dbReference type="SUPFAM" id="SSF49299">
    <property type="entry name" value="PKD domain"/>
    <property type="match status" value="3"/>
</dbReference>
<reference evidence="3 4" key="1">
    <citation type="submission" date="2020-07" db="EMBL/GenBank/DDBJ databases">
        <title>Halophilic bacteria isolated from french cheeses.</title>
        <authorList>
            <person name="Kothe C.I."/>
            <person name="Farah-Kraiem B."/>
            <person name="Renault P."/>
            <person name="Dridi B."/>
        </authorList>
    </citation>
    <scope>NUCLEOTIDE SEQUENCE [LARGE SCALE GENOMIC DNA]</scope>
    <source>
        <strain evidence="3 4">FME14</strain>
    </source>
</reference>
<dbReference type="Pfam" id="PF22352">
    <property type="entry name" value="K319L-like_PKD"/>
    <property type="match status" value="2"/>
</dbReference>
<dbReference type="SMART" id="SM00089">
    <property type="entry name" value="PKD"/>
    <property type="match status" value="3"/>
</dbReference>
<evidence type="ECO:0000256" key="1">
    <source>
        <dbReference type="SAM" id="SignalP"/>
    </source>
</evidence>
<feature type="chain" id="PRO_5046029829" description="PKD domain-containing protein" evidence="1">
    <location>
        <begin position="20"/>
        <end position="863"/>
    </location>
</feature>
<dbReference type="PANTHER" id="PTHR46182">
    <property type="entry name" value="FI19480P1"/>
    <property type="match status" value="1"/>
</dbReference>
<dbReference type="PROSITE" id="PS50093">
    <property type="entry name" value="PKD"/>
    <property type="match status" value="1"/>
</dbReference>
<dbReference type="Pfam" id="PF00801">
    <property type="entry name" value="PKD"/>
    <property type="match status" value="1"/>
</dbReference>
<dbReference type="InterPro" id="IPR035986">
    <property type="entry name" value="PKD_dom_sf"/>
</dbReference>
<accession>A0ABR9FKF1</accession>
<dbReference type="InterPro" id="IPR000601">
    <property type="entry name" value="PKD_dom"/>
</dbReference>
<keyword evidence="1" id="KW-0732">Signal</keyword>
<dbReference type="InterPro" id="IPR029865">
    <property type="entry name" value="KIAA0319-like"/>
</dbReference>
<organism evidence="3 4">
    <name type="scientific">Pseudoalteromonas prydzensis</name>
    <dbReference type="NCBI Taxonomy" id="182141"/>
    <lineage>
        <taxon>Bacteria</taxon>
        <taxon>Pseudomonadati</taxon>
        <taxon>Pseudomonadota</taxon>
        <taxon>Gammaproteobacteria</taxon>
        <taxon>Alteromonadales</taxon>
        <taxon>Pseudoalteromonadaceae</taxon>
        <taxon>Pseudoalteromonas</taxon>
    </lineage>
</organism>
<dbReference type="Gene3D" id="2.60.40.10">
    <property type="entry name" value="Immunoglobulins"/>
    <property type="match status" value="4"/>
</dbReference>
<dbReference type="InterPro" id="IPR013783">
    <property type="entry name" value="Ig-like_fold"/>
</dbReference>
<evidence type="ECO:0000259" key="2">
    <source>
        <dbReference type="PROSITE" id="PS50093"/>
    </source>
</evidence>
<keyword evidence="4" id="KW-1185">Reference proteome</keyword>
<dbReference type="PANTHER" id="PTHR46182:SF2">
    <property type="entry name" value="FI19480P1"/>
    <property type="match status" value="1"/>
</dbReference>
<dbReference type="Proteomes" id="UP000707245">
    <property type="component" value="Unassembled WGS sequence"/>
</dbReference>
<dbReference type="InterPro" id="IPR022409">
    <property type="entry name" value="PKD/Chitinase_dom"/>
</dbReference>
<dbReference type="EMBL" id="RRZA01000017">
    <property type="protein sequence ID" value="MBE0457295.1"/>
    <property type="molecule type" value="Genomic_DNA"/>
</dbReference>
<proteinExistence type="predicted"/>
<sequence length="863" mass="94655">MKKPTFVPAFSLACTIALLLSGCGGSDSDNKQDDIIAPTAVASLSAENTDINNTITLDGSASSSANAGITEWQWEVTSAPSNSIASPSGNTESSTFTADIVGEYQICLIVVDDKASSDKDCQSLTATNPNPTAVALNEVGTHPGYMVQLDASDSLPPTGGDKEDLVYHWTLASTPEASEAELENVNHALPRLTTDIEGEYVIKLIVSYFDKTSQEQTIKVRASHLNALPNPDFTIAGGDPEHWILGNTVTLNASTSTDDDGDTLEYRWMLGSNDRPSLPDGSSATLDTSNGEEITFTPDKFGNFYVQLAVYDGTIRRIINKTIKVNTLAPDHVNIAPTAIVGPDPITRSYEVELGGELNLTAYSTVDPEAMMSYSLEFEWEVLSYPNGFNTDNINLEGWKKTVLVDLPGDYTVRTRAFDGELWSEWNLATFTARTGANHAPTHVLALAGAGSSVLLGQTITFDGSQSFDPDDNQLNYHWQLVEKPNNSNAKLQNTDTANPTIVTDKPGPYTVELYVSDSHGASSIGGLKRKSRIVAMAKIENNKPIQRASLETEFSTLQPFVIYPAANDFVPHEFSERQPAAESLNAYIKAYSDAFDPDGDDLSYLWSITAEPQENNMRIPADITGHGDSTGLCLNGYTAQQEGEFKTWLEVFTGVLKMREWTCTNVAFSPSLAGNYHLQLLVSDGMNPSEPQSFVIPAVVREDYPSLLLEDLHASEYTSLDDNHKEAGNSFTQKLFPYNQSEKSNFSIFISTLEDNTEYLIKKFSLTAFDKDYTVTGLNAKSQDDYIIHFKGLSDGQVIPQGETITFELILTTPSGMPVNQFRDLEPPQGINAGLHLEWSFDIKDHDNWSFKYKPFLFHLDI</sequence>
<gene>
    <name evidence="3" type="ORF">EI167_07480</name>
</gene>